<dbReference type="PANTHER" id="PTHR46028:SF2">
    <property type="entry name" value="KYNURENINE 3-MONOOXYGENASE"/>
    <property type="match status" value="1"/>
</dbReference>
<feature type="domain" description="FAD-binding" evidence="7">
    <location>
        <begin position="20"/>
        <end position="156"/>
    </location>
</feature>
<keyword evidence="5" id="KW-0560">Oxidoreductase</keyword>
<evidence type="ECO:0000313" key="8">
    <source>
        <dbReference type="EMBL" id="CAL4121146.1"/>
    </source>
</evidence>
<dbReference type="GO" id="GO:0070189">
    <property type="term" value="P:kynurenine metabolic process"/>
    <property type="evidence" value="ECO:0007669"/>
    <property type="project" value="TreeGrafter"/>
</dbReference>
<sequence>MPPVNQTSTSIMTADGKPKKVAIVGAGLVGSLEACYLAQRGYDVHLYEYRGDIRLMDHVPGRSINLAMSVRGRTAMRAVNVEEKIIRDHGIPMYSRMIHNRDGSCSVQPYDKDGQCIYSVGRRYVNEVLLSRAEEFGNMTIHFDHKLLSAELEKGKATFLRLKTSKCMQCEQQLPADCTRYHPWVQSDAISAGMVDY</sequence>
<keyword evidence="3" id="KW-0274">FAD</keyword>
<comment type="caution">
    <text evidence="8">The sequence shown here is derived from an EMBL/GenBank/DDBJ whole genome shotgun (WGS) entry which is preliminary data.</text>
</comment>
<evidence type="ECO:0000313" key="9">
    <source>
        <dbReference type="Proteomes" id="UP001497623"/>
    </source>
</evidence>
<dbReference type="Gene3D" id="3.50.50.60">
    <property type="entry name" value="FAD/NAD(P)-binding domain"/>
    <property type="match status" value="1"/>
</dbReference>
<evidence type="ECO:0000256" key="1">
    <source>
        <dbReference type="ARBA" id="ARBA00001974"/>
    </source>
</evidence>
<evidence type="ECO:0000256" key="4">
    <source>
        <dbReference type="ARBA" id="ARBA00022857"/>
    </source>
</evidence>
<dbReference type="Proteomes" id="UP001497623">
    <property type="component" value="Unassembled WGS sequence"/>
</dbReference>
<keyword evidence="4" id="KW-0521">NADP</keyword>
<reference evidence="8 9" key="1">
    <citation type="submission" date="2024-05" db="EMBL/GenBank/DDBJ databases">
        <authorList>
            <person name="Wallberg A."/>
        </authorList>
    </citation>
    <scope>NUCLEOTIDE SEQUENCE [LARGE SCALE GENOMIC DNA]</scope>
</reference>
<protein>
    <recommendedName>
        <fullName evidence="7">FAD-binding domain-containing protein</fullName>
    </recommendedName>
</protein>
<dbReference type="InterPro" id="IPR002938">
    <property type="entry name" value="FAD-bd"/>
</dbReference>
<gene>
    <name evidence="8" type="ORF">MNOR_LOCUS22317</name>
</gene>
<evidence type="ECO:0000256" key="2">
    <source>
        <dbReference type="ARBA" id="ARBA00022630"/>
    </source>
</evidence>
<dbReference type="EMBL" id="CAXKWB010018681">
    <property type="protein sequence ID" value="CAL4121146.1"/>
    <property type="molecule type" value="Genomic_DNA"/>
</dbReference>
<dbReference type="GO" id="GO:0071949">
    <property type="term" value="F:FAD binding"/>
    <property type="evidence" value="ECO:0007669"/>
    <property type="project" value="InterPro"/>
</dbReference>
<keyword evidence="9" id="KW-1185">Reference proteome</keyword>
<organism evidence="8 9">
    <name type="scientific">Meganyctiphanes norvegica</name>
    <name type="common">Northern krill</name>
    <name type="synonym">Thysanopoda norvegica</name>
    <dbReference type="NCBI Taxonomy" id="48144"/>
    <lineage>
        <taxon>Eukaryota</taxon>
        <taxon>Metazoa</taxon>
        <taxon>Ecdysozoa</taxon>
        <taxon>Arthropoda</taxon>
        <taxon>Crustacea</taxon>
        <taxon>Multicrustacea</taxon>
        <taxon>Malacostraca</taxon>
        <taxon>Eumalacostraca</taxon>
        <taxon>Eucarida</taxon>
        <taxon>Euphausiacea</taxon>
        <taxon>Euphausiidae</taxon>
        <taxon>Meganyctiphanes</taxon>
    </lineage>
</organism>
<dbReference type="Pfam" id="PF01494">
    <property type="entry name" value="FAD_binding_3"/>
    <property type="match status" value="1"/>
</dbReference>
<evidence type="ECO:0000256" key="3">
    <source>
        <dbReference type="ARBA" id="ARBA00022827"/>
    </source>
</evidence>
<evidence type="ECO:0000259" key="7">
    <source>
        <dbReference type="Pfam" id="PF01494"/>
    </source>
</evidence>
<dbReference type="GO" id="GO:0005741">
    <property type="term" value="C:mitochondrial outer membrane"/>
    <property type="evidence" value="ECO:0007669"/>
    <property type="project" value="TreeGrafter"/>
</dbReference>
<dbReference type="PANTHER" id="PTHR46028">
    <property type="entry name" value="KYNURENINE 3-MONOOXYGENASE"/>
    <property type="match status" value="1"/>
</dbReference>
<keyword evidence="6" id="KW-0503">Monooxygenase</keyword>
<comment type="cofactor">
    <cofactor evidence="1">
        <name>FAD</name>
        <dbReference type="ChEBI" id="CHEBI:57692"/>
    </cofactor>
</comment>
<feature type="non-terminal residue" evidence="8">
    <location>
        <position position="197"/>
    </location>
</feature>
<dbReference type="InterPro" id="IPR036188">
    <property type="entry name" value="FAD/NAD-bd_sf"/>
</dbReference>
<evidence type="ECO:0000256" key="6">
    <source>
        <dbReference type="ARBA" id="ARBA00023033"/>
    </source>
</evidence>
<evidence type="ECO:0000256" key="5">
    <source>
        <dbReference type="ARBA" id="ARBA00023002"/>
    </source>
</evidence>
<accession>A0AAV2R9V5</accession>
<name>A0AAV2R9V5_MEGNR</name>
<proteinExistence type="predicted"/>
<keyword evidence="2" id="KW-0285">Flavoprotein</keyword>
<dbReference type="AlphaFoldDB" id="A0AAV2R9V5"/>
<dbReference type="GO" id="GO:0004502">
    <property type="term" value="F:kynurenine 3-monooxygenase activity"/>
    <property type="evidence" value="ECO:0007669"/>
    <property type="project" value="TreeGrafter"/>
</dbReference>
<dbReference type="SUPFAM" id="SSF51905">
    <property type="entry name" value="FAD/NAD(P)-binding domain"/>
    <property type="match status" value="1"/>
</dbReference>